<dbReference type="Pfam" id="PF04995">
    <property type="entry name" value="CcmD"/>
    <property type="match status" value="1"/>
</dbReference>
<keyword evidence="9 12" id="KW-0201">Cytochrome c-type biogenesis</keyword>
<keyword evidence="14" id="KW-1185">Reference proteome</keyword>
<dbReference type="GO" id="GO:0015886">
    <property type="term" value="P:heme transport"/>
    <property type="evidence" value="ECO:0007669"/>
    <property type="project" value="InterPro"/>
</dbReference>
<evidence type="ECO:0000256" key="8">
    <source>
        <dbReference type="ARBA" id="ARBA00022692"/>
    </source>
</evidence>
<dbReference type="InterPro" id="IPR007078">
    <property type="entry name" value="Haem_export_protD_CcmD"/>
</dbReference>
<keyword evidence="10 12" id="KW-1133">Transmembrane helix</keyword>
<keyword evidence="8 12" id="KW-0812">Transmembrane</keyword>
<evidence type="ECO:0000256" key="12">
    <source>
        <dbReference type="RuleBase" id="RU363101"/>
    </source>
</evidence>
<reference evidence="13 14" key="1">
    <citation type="submission" date="2019-01" db="EMBL/GenBank/DDBJ databases">
        <authorList>
            <person name="Zhang S."/>
        </authorList>
    </citation>
    <scope>NUCLEOTIDE SEQUENCE [LARGE SCALE GENOMIC DNA]</scope>
    <source>
        <strain evidence="13 14">1626</strain>
    </source>
</reference>
<keyword evidence="11 12" id="KW-0472">Membrane</keyword>
<evidence type="ECO:0000256" key="10">
    <source>
        <dbReference type="ARBA" id="ARBA00022989"/>
    </source>
</evidence>
<evidence type="ECO:0000313" key="13">
    <source>
        <dbReference type="EMBL" id="TKS55302.1"/>
    </source>
</evidence>
<dbReference type="GO" id="GO:0017004">
    <property type="term" value="P:cytochrome complex assembly"/>
    <property type="evidence" value="ECO:0007669"/>
    <property type="project" value="UniProtKB-KW"/>
</dbReference>
<organism evidence="13 14">
    <name type="scientific">Luteimonas yindakuii</name>
    <dbReference type="NCBI Taxonomy" id="2565782"/>
    <lineage>
        <taxon>Bacteria</taxon>
        <taxon>Pseudomonadati</taxon>
        <taxon>Pseudomonadota</taxon>
        <taxon>Gammaproteobacteria</taxon>
        <taxon>Lysobacterales</taxon>
        <taxon>Lysobacteraceae</taxon>
        <taxon>Luteimonas</taxon>
    </lineage>
</organism>
<gene>
    <name evidence="13" type="primary">ccmD</name>
    <name evidence="13" type="ORF">E4582_05025</name>
</gene>
<dbReference type="NCBIfam" id="TIGR03141">
    <property type="entry name" value="cytochro_ccmD"/>
    <property type="match status" value="1"/>
</dbReference>
<comment type="caution">
    <text evidence="13">The sequence shown here is derived from an EMBL/GenBank/DDBJ whole genome shotgun (WGS) entry which is preliminary data.</text>
</comment>
<proteinExistence type="inferred from homology"/>
<keyword evidence="7 12" id="KW-0997">Cell inner membrane</keyword>
<evidence type="ECO:0000256" key="3">
    <source>
        <dbReference type="ARBA" id="ARBA00008741"/>
    </source>
</evidence>
<dbReference type="AlphaFoldDB" id="A0A4Z1R6L7"/>
<keyword evidence="6 12" id="KW-1003">Cell membrane</keyword>
<comment type="function">
    <text evidence="1 12">Required for the export of heme to the periplasm for the biogenesis of c-type cytochromes.</text>
</comment>
<evidence type="ECO:0000256" key="4">
    <source>
        <dbReference type="ARBA" id="ARBA00016461"/>
    </source>
</evidence>
<name>A0A4Z1R6L7_9GAMM</name>
<evidence type="ECO:0000256" key="2">
    <source>
        <dbReference type="ARBA" id="ARBA00004377"/>
    </source>
</evidence>
<dbReference type="EMBL" id="SPUH01000001">
    <property type="protein sequence ID" value="TKS55302.1"/>
    <property type="molecule type" value="Genomic_DNA"/>
</dbReference>
<protein>
    <recommendedName>
        <fullName evidence="4 12">Heme exporter protein D</fullName>
    </recommendedName>
</protein>
<keyword evidence="5 12" id="KW-0813">Transport</keyword>
<evidence type="ECO:0000256" key="6">
    <source>
        <dbReference type="ARBA" id="ARBA00022475"/>
    </source>
</evidence>
<feature type="transmembrane region" description="Helical" evidence="12">
    <location>
        <begin position="6"/>
        <end position="24"/>
    </location>
</feature>
<evidence type="ECO:0000256" key="11">
    <source>
        <dbReference type="ARBA" id="ARBA00023136"/>
    </source>
</evidence>
<evidence type="ECO:0000256" key="7">
    <source>
        <dbReference type="ARBA" id="ARBA00022519"/>
    </source>
</evidence>
<dbReference type="GO" id="GO:0005886">
    <property type="term" value="C:plasma membrane"/>
    <property type="evidence" value="ECO:0007669"/>
    <property type="project" value="UniProtKB-SubCell"/>
</dbReference>
<comment type="similarity">
    <text evidence="3 12">Belongs to the CcmD/CycX/HelD family.</text>
</comment>
<evidence type="ECO:0000256" key="1">
    <source>
        <dbReference type="ARBA" id="ARBA00002442"/>
    </source>
</evidence>
<evidence type="ECO:0000256" key="5">
    <source>
        <dbReference type="ARBA" id="ARBA00022448"/>
    </source>
</evidence>
<evidence type="ECO:0000313" key="14">
    <source>
        <dbReference type="Proteomes" id="UP000298681"/>
    </source>
</evidence>
<accession>A0A4Z1R6L7</accession>
<evidence type="ECO:0000256" key="9">
    <source>
        <dbReference type="ARBA" id="ARBA00022748"/>
    </source>
</evidence>
<sequence>MTYAGYVLAAYMVFVAVLLWDFVVPHIRIRRLLRGVRLLAARRAANPRRGDLDR</sequence>
<comment type="subcellular location">
    <subcellularLocation>
        <location evidence="2 12">Cell inner membrane</location>
        <topology evidence="2 12">Single-pass membrane protein</topology>
    </subcellularLocation>
</comment>
<dbReference type="Proteomes" id="UP000298681">
    <property type="component" value="Unassembled WGS sequence"/>
</dbReference>